<protein>
    <submittedName>
        <fullName evidence="5">Glutathione peroxidase</fullName>
    </submittedName>
</protein>
<dbReference type="PROSITE" id="PS51355">
    <property type="entry name" value="GLUTATHIONE_PEROXID_3"/>
    <property type="match status" value="1"/>
</dbReference>
<evidence type="ECO:0000259" key="4">
    <source>
        <dbReference type="PROSITE" id="PS51352"/>
    </source>
</evidence>
<sequence length="181" mass="20772">MNFYDFSAKKINGQEVNMSDYKGKVLVVVNTASKCGFTPQYGDLEKIYKKYNSQGLEIIGFPCNQFLEQEPGSNKDVTEFCKVNYGVTFQLFEKTDVRGFSAQPIFKYLSEAAPFQGFNLNELNGKFLNSMLKEKFPEYLMGNSIKWNFTKFLIDREGNVVGRFEPTVDPLDMIPKIEELL</sequence>
<dbReference type="PROSITE" id="PS51352">
    <property type="entry name" value="THIOREDOXIN_2"/>
    <property type="match status" value="1"/>
</dbReference>
<dbReference type="PIRSF" id="PIRSF000303">
    <property type="entry name" value="Glutathion_perox"/>
    <property type="match status" value="1"/>
</dbReference>
<dbReference type="InterPro" id="IPR029759">
    <property type="entry name" value="GPX_AS"/>
</dbReference>
<name>A0AA47I8X5_9CLOT</name>
<evidence type="ECO:0000313" key="5">
    <source>
        <dbReference type="EMBL" id="WAG62540.1"/>
    </source>
</evidence>
<dbReference type="Pfam" id="PF00255">
    <property type="entry name" value="GSHPx"/>
    <property type="match status" value="1"/>
</dbReference>
<gene>
    <name evidence="5" type="ORF">LL038_09990</name>
</gene>
<accession>A0AA47I8X5</accession>
<dbReference type="PROSITE" id="PS00460">
    <property type="entry name" value="GLUTATHIONE_PEROXID_1"/>
    <property type="match status" value="1"/>
</dbReference>
<dbReference type="InterPro" id="IPR013766">
    <property type="entry name" value="Thioredoxin_domain"/>
</dbReference>
<dbReference type="GO" id="GO:0004601">
    <property type="term" value="F:peroxidase activity"/>
    <property type="evidence" value="ECO:0007669"/>
    <property type="project" value="UniProtKB-KW"/>
</dbReference>
<keyword evidence="3" id="KW-0560">Oxidoreductase</keyword>
<evidence type="ECO:0000256" key="3">
    <source>
        <dbReference type="ARBA" id="ARBA00023002"/>
    </source>
</evidence>
<dbReference type="InterPro" id="IPR029760">
    <property type="entry name" value="GPX_CS"/>
</dbReference>
<dbReference type="EMBL" id="CP086239">
    <property type="protein sequence ID" value="WAG62540.1"/>
    <property type="molecule type" value="Genomic_DNA"/>
</dbReference>
<dbReference type="RefSeq" id="WP_216126769.1">
    <property type="nucleotide sequence ID" value="NZ_CP086239.1"/>
</dbReference>
<organism evidence="5 6">
    <name type="scientific">Clostridium estertheticum</name>
    <dbReference type="NCBI Taxonomy" id="238834"/>
    <lineage>
        <taxon>Bacteria</taxon>
        <taxon>Bacillati</taxon>
        <taxon>Bacillota</taxon>
        <taxon>Clostridia</taxon>
        <taxon>Eubacteriales</taxon>
        <taxon>Clostridiaceae</taxon>
        <taxon>Clostridium</taxon>
    </lineage>
</organism>
<proteinExistence type="inferred from homology"/>
<dbReference type="PROSITE" id="PS00763">
    <property type="entry name" value="GLUTATHIONE_PEROXID_2"/>
    <property type="match status" value="1"/>
</dbReference>
<feature type="domain" description="Thioredoxin" evidence="4">
    <location>
        <begin position="1"/>
        <end position="181"/>
    </location>
</feature>
<dbReference type="FunFam" id="3.40.30.10:FF:000010">
    <property type="entry name" value="Glutathione peroxidase"/>
    <property type="match status" value="1"/>
</dbReference>
<dbReference type="CDD" id="cd00340">
    <property type="entry name" value="GSH_Peroxidase"/>
    <property type="match status" value="1"/>
</dbReference>
<dbReference type="InterPro" id="IPR000889">
    <property type="entry name" value="Glutathione_peroxidase"/>
</dbReference>
<keyword evidence="2 5" id="KW-0575">Peroxidase</keyword>
<dbReference type="PANTHER" id="PTHR11592">
    <property type="entry name" value="GLUTATHIONE PEROXIDASE"/>
    <property type="match status" value="1"/>
</dbReference>
<reference evidence="5" key="1">
    <citation type="submission" date="2021-11" db="EMBL/GenBank/DDBJ databases">
        <title>Clostridia strains as spoilage organisms.</title>
        <authorList>
            <person name="Wambui J."/>
            <person name="Stevens M.J.A."/>
            <person name="Stephan R."/>
        </authorList>
    </citation>
    <scope>NUCLEOTIDE SEQUENCE</scope>
    <source>
        <strain evidence="5">CF009</strain>
    </source>
</reference>
<dbReference type="AlphaFoldDB" id="A0AA47I8X5"/>
<dbReference type="PANTHER" id="PTHR11592:SF78">
    <property type="entry name" value="GLUTATHIONE PEROXIDASE"/>
    <property type="match status" value="1"/>
</dbReference>
<evidence type="ECO:0000313" key="6">
    <source>
        <dbReference type="Proteomes" id="UP001164733"/>
    </source>
</evidence>
<comment type="similarity">
    <text evidence="1">Belongs to the glutathione peroxidase family.</text>
</comment>
<evidence type="ECO:0000256" key="1">
    <source>
        <dbReference type="ARBA" id="ARBA00006926"/>
    </source>
</evidence>
<evidence type="ECO:0000256" key="2">
    <source>
        <dbReference type="ARBA" id="ARBA00022559"/>
    </source>
</evidence>
<dbReference type="GO" id="GO:0034599">
    <property type="term" value="P:cellular response to oxidative stress"/>
    <property type="evidence" value="ECO:0007669"/>
    <property type="project" value="TreeGrafter"/>
</dbReference>
<dbReference type="Proteomes" id="UP001164733">
    <property type="component" value="Chromosome"/>
</dbReference>